<dbReference type="InterPro" id="IPR036412">
    <property type="entry name" value="HAD-like_sf"/>
</dbReference>
<dbReference type="OMA" id="TQFTENQ"/>
<dbReference type="InterPro" id="IPR010033">
    <property type="entry name" value="HAD_SF_ppase_IIIC"/>
</dbReference>
<gene>
    <name evidence="1" type="ORF">CONPUDRAFT_160260</name>
</gene>
<organism evidence="1 2">
    <name type="scientific">Coniophora puteana (strain RWD-64-598)</name>
    <name type="common">Brown rot fungus</name>
    <dbReference type="NCBI Taxonomy" id="741705"/>
    <lineage>
        <taxon>Eukaryota</taxon>
        <taxon>Fungi</taxon>
        <taxon>Dikarya</taxon>
        <taxon>Basidiomycota</taxon>
        <taxon>Agaricomycotina</taxon>
        <taxon>Agaricomycetes</taxon>
        <taxon>Agaricomycetidae</taxon>
        <taxon>Boletales</taxon>
        <taxon>Coniophorineae</taxon>
        <taxon>Coniophoraceae</taxon>
        <taxon>Coniophora</taxon>
    </lineage>
</organism>
<evidence type="ECO:0000313" key="1">
    <source>
        <dbReference type="EMBL" id="EIW74211.1"/>
    </source>
</evidence>
<dbReference type="PANTHER" id="PTHR17901">
    <property type="entry name" value="MAGNESIUM-DEPENDENT PHOSPHATASE 1 MDP1"/>
    <property type="match status" value="1"/>
</dbReference>
<sequence>MTARYPKLVALDLDFTIWPLDIDWYNNVELDKKDPTKVIGKGYGSDRTPIALYEGVPEVLRHLKERDVEVVACSRSWAPEVAKKALGLFRVPFGAEGETISALECFTWRNSEIEDTDKRGHFRRVQASYASEGKDIPFEEMLFFDDATYNGVVADLGAYLFFLCRDYSLAKEIHLAGVTFHLLSRKGLDMAAFEAGLEKWRRNIARYEAGEGQESIPAKSSKRKNKRK</sequence>
<dbReference type="EMBL" id="JH711593">
    <property type="protein sequence ID" value="EIW74211.1"/>
    <property type="molecule type" value="Genomic_DNA"/>
</dbReference>
<accession>R7SDJ1</accession>
<reference evidence="2" key="1">
    <citation type="journal article" date="2012" name="Science">
        <title>The Paleozoic origin of enzymatic lignin decomposition reconstructed from 31 fungal genomes.</title>
        <authorList>
            <person name="Floudas D."/>
            <person name="Binder M."/>
            <person name="Riley R."/>
            <person name="Barry K."/>
            <person name="Blanchette R.A."/>
            <person name="Henrissat B."/>
            <person name="Martinez A.T."/>
            <person name="Otillar R."/>
            <person name="Spatafora J.W."/>
            <person name="Yadav J.S."/>
            <person name="Aerts A."/>
            <person name="Benoit I."/>
            <person name="Boyd A."/>
            <person name="Carlson A."/>
            <person name="Copeland A."/>
            <person name="Coutinho P.M."/>
            <person name="de Vries R.P."/>
            <person name="Ferreira P."/>
            <person name="Findley K."/>
            <person name="Foster B."/>
            <person name="Gaskell J."/>
            <person name="Glotzer D."/>
            <person name="Gorecki P."/>
            <person name="Heitman J."/>
            <person name="Hesse C."/>
            <person name="Hori C."/>
            <person name="Igarashi K."/>
            <person name="Jurgens J.A."/>
            <person name="Kallen N."/>
            <person name="Kersten P."/>
            <person name="Kohler A."/>
            <person name="Kuees U."/>
            <person name="Kumar T.K.A."/>
            <person name="Kuo A."/>
            <person name="LaButti K."/>
            <person name="Larrondo L.F."/>
            <person name="Lindquist E."/>
            <person name="Ling A."/>
            <person name="Lombard V."/>
            <person name="Lucas S."/>
            <person name="Lundell T."/>
            <person name="Martin R."/>
            <person name="McLaughlin D.J."/>
            <person name="Morgenstern I."/>
            <person name="Morin E."/>
            <person name="Murat C."/>
            <person name="Nagy L.G."/>
            <person name="Nolan M."/>
            <person name="Ohm R.A."/>
            <person name="Patyshakuliyeva A."/>
            <person name="Rokas A."/>
            <person name="Ruiz-Duenas F.J."/>
            <person name="Sabat G."/>
            <person name="Salamov A."/>
            <person name="Samejima M."/>
            <person name="Schmutz J."/>
            <person name="Slot J.C."/>
            <person name="St John F."/>
            <person name="Stenlid J."/>
            <person name="Sun H."/>
            <person name="Sun S."/>
            <person name="Syed K."/>
            <person name="Tsang A."/>
            <person name="Wiebenga A."/>
            <person name="Young D."/>
            <person name="Pisabarro A."/>
            <person name="Eastwood D.C."/>
            <person name="Martin F."/>
            <person name="Cullen D."/>
            <person name="Grigoriev I.V."/>
            <person name="Hibbett D.S."/>
        </authorList>
    </citation>
    <scope>NUCLEOTIDE SEQUENCE [LARGE SCALE GENOMIC DNA]</scope>
    <source>
        <strain evidence="2">RWD-64-598 SS2</strain>
    </source>
</reference>
<evidence type="ECO:0008006" key="3">
    <source>
        <dbReference type="Google" id="ProtNLM"/>
    </source>
</evidence>
<dbReference type="KEGG" id="cput:CONPUDRAFT_160260"/>
<dbReference type="PANTHER" id="PTHR17901:SF14">
    <property type="entry name" value="MAGNESIUM-DEPENDENT PHOSPHATASE 1"/>
    <property type="match status" value="1"/>
</dbReference>
<dbReference type="Pfam" id="PF12689">
    <property type="entry name" value="Acid_PPase"/>
    <property type="match status" value="1"/>
</dbReference>
<dbReference type="GeneID" id="19204251"/>
<proteinExistence type="predicted"/>
<dbReference type="eggNOG" id="KOG4549">
    <property type="taxonomic scope" value="Eukaryota"/>
</dbReference>
<dbReference type="GO" id="GO:0003993">
    <property type="term" value="F:acid phosphatase activity"/>
    <property type="evidence" value="ECO:0007669"/>
    <property type="project" value="TreeGrafter"/>
</dbReference>
<dbReference type="NCBIfam" id="TIGR01685">
    <property type="entry name" value="MDP-1"/>
    <property type="match status" value="1"/>
</dbReference>
<name>R7SDJ1_CONPW</name>
<dbReference type="NCBIfam" id="TIGR01681">
    <property type="entry name" value="HAD-SF-IIIC"/>
    <property type="match status" value="1"/>
</dbReference>
<dbReference type="Gene3D" id="3.40.50.1000">
    <property type="entry name" value="HAD superfamily/HAD-like"/>
    <property type="match status" value="1"/>
</dbReference>
<keyword evidence="2" id="KW-1185">Reference proteome</keyword>
<dbReference type="RefSeq" id="XP_007775574.1">
    <property type="nucleotide sequence ID" value="XM_007777384.1"/>
</dbReference>
<dbReference type="Proteomes" id="UP000053558">
    <property type="component" value="Unassembled WGS sequence"/>
</dbReference>
<dbReference type="InterPro" id="IPR010036">
    <property type="entry name" value="MDP_1_eu_arc"/>
</dbReference>
<dbReference type="AlphaFoldDB" id="R7SDJ1"/>
<dbReference type="InterPro" id="IPR023214">
    <property type="entry name" value="HAD_sf"/>
</dbReference>
<dbReference type="OrthoDB" id="2865258at2759"/>
<dbReference type="SUPFAM" id="SSF56784">
    <property type="entry name" value="HAD-like"/>
    <property type="match status" value="1"/>
</dbReference>
<protein>
    <recommendedName>
        <fullName evidence="3">Magnesium-dependent phosphatase-1</fullName>
    </recommendedName>
</protein>
<evidence type="ECO:0000313" key="2">
    <source>
        <dbReference type="Proteomes" id="UP000053558"/>
    </source>
</evidence>